<feature type="region of interest" description="Disordered" evidence="1">
    <location>
        <begin position="588"/>
        <end position="675"/>
    </location>
</feature>
<proteinExistence type="predicted"/>
<accession>A0ABD0W992</accession>
<keyword evidence="3" id="KW-1185">Reference proteome</keyword>
<feature type="region of interest" description="Disordered" evidence="1">
    <location>
        <begin position="882"/>
        <end position="907"/>
    </location>
</feature>
<comment type="caution">
    <text evidence="2">The sequence shown here is derived from an EMBL/GenBank/DDBJ whole genome shotgun (WGS) entry which is preliminary data.</text>
</comment>
<feature type="region of interest" description="Disordered" evidence="1">
    <location>
        <begin position="1"/>
        <end position="64"/>
    </location>
</feature>
<dbReference type="EMBL" id="JAGEUA010000008">
    <property type="protein sequence ID" value="KAL0968104.1"/>
    <property type="molecule type" value="Genomic_DNA"/>
</dbReference>
<feature type="compositionally biased region" description="Polar residues" evidence="1">
    <location>
        <begin position="1"/>
        <end position="38"/>
    </location>
</feature>
<feature type="compositionally biased region" description="Polar residues" evidence="1">
    <location>
        <begin position="588"/>
        <end position="604"/>
    </location>
</feature>
<evidence type="ECO:0000313" key="2">
    <source>
        <dbReference type="EMBL" id="KAL0968104.1"/>
    </source>
</evidence>
<feature type="compositionally biased region" description="Polar residues" evidence="1">
    <location>
        <begin position="413"/>
        <end position="430"/>
    </location>
</feature>
<feature type="region of interest" description="Disordered" evidence="1">
    <location>
        <begin position="413"/>
        <end position="456"/>
    </location>
</feature>
<evidence type="ECO:0000256" key="1">
    <source>
        <dbReference type="SAM" id="MobiDB-lite"/>
    </source>
</evidence>
<feature type="compositionally biased region" description="Polar residues" evidence="1">
    <location>
        <begin position="214"/>
        <end position="227"/>
    </location>
</feature>
<feature type="region of interest" description="Disordered" evidence="1">
    <location>
        <begin position="1262"/>
        <end position="1281"/>
    </location>
</feature>
<feature type="region of interest" description="Disordered" evidence="1">
    <location>
        <begin position="1307"/>
        <end position="1346"/>
    </location>
</feature>
<organism evidence="2 3">
    <name type="scientific">Umbra pygmaea</name>
    <name type="common">Eastern mudminnow</name>
    <dbReference type="NCBI Taxonomy" id="75934"/>
    <lineage>
        <taxon>Eukaryota</taxon>
        <taxon>Metazoa</taxon>
        <taxon>Chordata</taxon>
        <taxon>Craniata</taxon>
        <taxon>Vertebrata</taxon>
        <taxon>Euteleostomi</taxon>
        <taxon>Actinopterygii</taxon>
        <taxon>Neopterygii</taxon>
        <taxon>Teleostei</taxon>
        <taxon>Protacanthopterygii</taxon>
        <taxon>Esociformes</taxon>
        <taxon>Umbridae</taxon>
        <taxon>Umbra</taxon>
    </lineage>
</organism>
<feature type="compositionally biased region" description="Basic and acidic residues" evidence="1">
    <location>
        <begin position="631"/>
        <end position="650"/>
    </location>
</feature>
<feature type="region of interest" description="Disordered" evidence="1">
    <location>
        <begin position="195"/>
        <end position="227"/>
    </location>
</feature>
<sequence>MQTSTSAQNVLDQSITAQPSSPQNNSCQMSGNPSNYSLQHRPIRPDMSHTLGEKCGTAGSHTQGSQYLHHTSGVFWSGQNLNQQASTFHLSQHPTKTMMLVNSNPLLTILLNNNKEAAQPVDVNSHHGHHDTSDRIDNSAAQYNFQQEDVSLGINNNSSKRLQTEGHSAKPYYPTHNNLQLHANVNYLQSPASGSHQLVQDRHGPSAALAMGSSPKQFNHQWTKQDSSRVPFNIPHQEHSETPTSFQSAQETHVRTSRPSLSSMTNNQVLCNQNHNWDNSRTELNRVQHEECVTARPSNHSHIYPTQYLTGRSDQINVTNSAKRQPMHCQNSPYNVMPNPPANNSSRNYPNHPASLLIPPQHDSLVSYCTNMTSHGGASGNNAHHSIYSWTNIPGTGSTIHYKQDGSYGLVSNTGSSSSVPNDGIQSSVQHPHKLPPPYPSQHSHGPMLKKPGTAVGAGAHSLHHVQNISSTTPLKHKANNAYVQISNNKLTSSVPNYGMQFSAQQNCESIPAPKTIGQGYYVTVAEDKRNGFRAENMHIFVEDKLNESAPIQQVSSASNATSFVMGQKAIAVVQPLLQSMERNNGVNKTITNTQGMSLSTGSDVSKHGDESCCHPSQVRATFTQSASLIDESKQEVSKSRPEATLESKAKKTQTLDSETTDVEMATTNSCSESIHTRTEDLADTEMNTRLHANPLSEETKVLSADDIFKLSSVPVINWTLGKLKDLITTMKPKKSFESLLESKILNLYWEGDGEKLMDAVRSDSFQNIFQEARSVCGDDNDVLPQSVIFAQVRCKYWCKIQDKCDVLNHDSVYPKVPAYRSLWLNTNEQLDDIDKEFGFPWSLINGQHALQIEEQAKCIRTENENSGDTSSNMQVEEVTQTNIPTSSESVAKENQGSDLPQCSEQTHSSVKKVSEAIIFKDPFSSLVINVLPPEEAMRIFNNRLLQDKVRDDQQRMDLPEEMDVDVIEINNTSVEDKSSEEVDLVLTDVTLENKDVQMEDYCCLARWKAVYNGYRISSCECQSKTELVSAKATVNGKMLLDKEFSVELSATDGTAEGIGEENNCKNDQPKSTIVGEFPTIVLSDSESEIDCPYTEVSSLDLPEAPTLFPSCLNIVESEEGFPNIAQFHKLDTPMSELVLDKVQPKKKTHISQKGVILKERKSRGGEAIPTVTFPTCNLQPQITKKTSFLASLSLAPRLHKQLSPKRNYSSKVKQKRIGCKRRFLESHHTKCSVPGKKRKIRDCQNLNRQILPEIKLTNTKTKFEDPNTSTPEHLKEEQPLNCSKLQKAAEPEVRVKVQKMSTVRLALFGSSPQRKNGTVATGQNKNHSSSQQRHFSDRSPTPPETLNVNVNFWKKESSKTRPLFKGTVKQRIFNEWKSSFVPTKSRGKLQNKKGFGPKIVGADVAKQTFNSERQSIPEKTLKHKQNLQCIERENILHGLKLRLKRSRSGAVPSKETAAVKKSKYELGNPALLPLEENNVLRFIVLPDSRQEPMENETPLRSLKEIATPVAEEAKNPETIVQKCEGVWSTCPQKRNGPIITSTGTNEGTKTSSTIFQEFKKKFKQRKDTQHLSQ</sequence>
<gene>
    <name evidence="2" type="ORF">UPYG_G00262460</name>
</gene>
<reference evidence="2 3" key="1">
    <citation type="submission" date="2024-06" db="EMBL/GenBank/DDBJ databases">
        <authorList>
            <person name="Pan Q."/>
            <person name="Wen M."/>
            <person name="Jouanno E."/>
            <person name="Zahm M."/>
            <person name="Klopp C."/>
            <person name="Cabau C."/>
            <person name="Louis A."/>
            <person name="Berthelot C."/>
            <person name="Parey E."/>
            <person name="Roest Crollius H."/>
            <person name="Montfort J."/>
            <person name="Robinson-Rechavi M."/>
            <person name="Bouchez O."/>
            <person name="Lampietro C."/>
            <person name="Lopez Roques C."/>
            <person name="Donnadieu C."/>
            <person name="Postlethwait J."/>
            <person name="Bobe J."/>
            <person name="Verreycken H."/>
            <person name="Guiguen Y."/>
        </authorList>
    </citation>
    <scope>NUCLEOTIDE SEQUENCE [LARGE SCALE GENOMIC DNA]</scope>
    <source>
        <strain evidence="2">Up_M1</strain>
        <tissue evidence="2">Testis</tissue>
    </source>
</reference>
<feature type="compositionally biased region" description="Polar residues" evidence="1">
    <location>
        <begin position="1311"/>
        <end position="1334"/>
    </location>
</feature>
<protein>
    <submittedName>
        <fullName evidence="2">Uncharacterized protein</fullName>
    </submittedName>
</protein>
<feature type="compositionally biased region" description="Polar residues" evidence="1">
    <location>
        <begin position="1262"/>
        <end position="1272"/>
    </location>
</feature>
<name>A0ABD0W992_UMBPY</name>
<feature type="compositionally biased region" description="Polar residues" evidence="1">
    <location>
        <begin position="619"/>
        <end position="628"/>
    </location>
</feature>
<dbReference type="Proteomes" id="UP001557470">
    <property type="component" value="Unassembled WGS sequence"/>
</dbReference>
<evidence type="ECO:0000313" key="3">
    <source>
        <dbReference type="Proteomes" id="UP001557470"/>
    </source>
</evidence>